<dbReference type="EMBL" id="WNYA01019445">
    <property type="protein sequence ID" value="KAG8538656.1"/>
    <property type="molecule type" value="Genomic_DNA"/>
</dbReference>
<feature type="compositionally biased region" description="Basic residues" evidence="1">
    <location>
        <begin position="78"/>
        <end position="88"/>
    </location>
</feature>
<name>A0AAV6YXA7_ENGPU</name>
<comment type="caution">
    <text evidence="2">The sequence shown here is derived from an EMBL/GenBank/DDBJ whole genome shotgun (WGS) entry which is preliminary data.</text>
</comment>
<proteinExistence type="predicted"/>
<accession>A0AAV6YXA7</accession>
<gene>
    <name evidence="2" type="ORF">GDO81_022260</name>
</gene>
<sequence length="100" mass="11412">MSTQREEESGQSAPYLSTAVSPCRTVMLSVLRFKSTLRTGSPVGRRQRSLRSRRGNWFLSACNLQTMVTTSQPQGHQRGIRHFPKRSRNNLLPPLPKKKF</sequence>
<dbReference type="Proteomes" id="UP000824782">
    <property type="component" value="Unassembled WGS sequence"/>
</dbReference>
<feature type="region of interest" description="Disordered" evidence="1">
    <location>
        <begin position="69"/>
        <end position="100"/>
    </location>
</feature>
<reference evidence="2" key="1">
    <citation type="thesis" date="2020" institute="ProQuest LLC" country="789 East Eisenhower Parkway, Ann Arbor, MI, USA">
        <title>Comparative Genomics and Chromosome Evolution.</title>
        <authorList>
            <person name="Mudd A.B."/>
        </authorList>
    </citation>
    <scope>NUCLEOTIDE SEQUENCE</scope>
    <source>
        <strain evidence="2">237g6f4</strain>
        <tissue evidence="2">Blood</tissue>
    </source>
</reference>
<evidence type="ECO:0000313" key="3">
    <source>
        <dbReference type="Proteomes" id="UP000824782"/>
    </source>
</evidence>
<evidence type="ECO:0000313" key="2">
    <source>
        <dbReference type="EMBL" id="KAG8538656.1"/>
    </source>
</evidence>
<evidence type="ECO:0000256" key="1">
    <source>
        <dbReference type="SAM" id="MobiDB-lite"/>
    </source>
</evidence>
<dbReference type="AlphaFoldDB" id="A0AAV6YXA7"/>
<protein>
    <submittedName>
        <fullName evidence="2">Uncharacterized protein</fullName>
    </submittedName>
</protein>
<organism evidence="2 3">
    <name type="scientific">Engystomops pustulosus</name>
    <name type="common">Tungara frog</name>
    <name type="synonym">Physalaemus pustulosus</name>
    <dbReference type="NCBI Taxonomy" id="76066"/>
    <lineage>
        <taxon>Eukaryota</taxon>
        <taxon>Metazoa</taxon>
        <taxon>Chordata</taxon>
        <taxon>Craniata</taxon>
        <taxon>Vertebrata</taxon>
        <taxon>Euteleostomi</taxon>
        <taxon>Amphibia</taxon>
        <taxon>Batrachia</taxon>
        <taxon>Anura</taxon>
        <taxon>Neobatrachia</taxon>
        <taxon>Hyloidea</taxon>
        <taxon>Leptodactylidae</taxon>
        <taxon>Leiuperinae</taxon>
        <taxon>Engystomops</taxon>
    </lineage>
</organism>
<keyword evidence="3" id="KW-1185">Reference proteome</keyword>